<dbReference type="SUPFAM" id="SSF55785">
    <property type="entry name" value="PYP-like sensor domain (PAS domain)"/>
    <property type="match status" value="1"/>
</dbReference>
<keyword evidence="8 9" id="KW-0472">Membrane</keyword>
<dbReference type="InterPro" id="IPR000014">
    <property type="entry name" value="PAS"/>
</dbReference>
<dbReference type="SUPFAM" id="SSF55874">
    <property type="entry name" value="ATPase domain of HSP90 chaperone/DNA topoisomerase II/histidine kinase"/>
    <property type="match status" value="1"/>
</dbReference>
<dbReference type="InterPro" id="IPR001734">
    <property type="entry name" value="Na/solute_symporter"/>
</dbReference>
<dbReference type="InterPro" id="IPR036890">
    <property type="entry name" value="HATPase_C_sf"/>
</dbReference>
<dbReference type="Gene3D" id="1.10.287.130">
    <property type="match status" value="1"/>
</dbReference>
<evidence type="ECO:0000256" key="5">
    <source>
        <dbReference type="ARBA" id="ARBA00022553"/>
    </source>
</evidence>
<dbReference type="Gene3D" id="3.30.450.20">
    <property type="entry name" value="PAS domain"/>
    <property type="match status" value="1"/>
</dbReference>
<comment type="catalytic activity">
    <reaction evidence="1">
        <text>ATP + protein L-histidine = ADP + protein N-phospho-L-histidine.</text>
        <dbReference type="EC" id="2.7.13.3"/>
    </reaction>
</comment>
<comment type="similarity">
    <text evidence="3">Belongs to the sodium:solute symporter (SSF) (TC 2.A.21) family.</text>
</comment>
<dbReference type="InterPro" id="IPR035965">
    <property type="entry name" value="PAS-like_dom_sf"/>
</dbReference>
<protein>
    <recommendedName>
        <fullName evidence="4">histidine kinase</fullName>
        <ecNumber evidence="4">2.7.13.3</ecNumber>
    </recommendedName>
</protein>
<dbReference type="GO" id="GO:0016020">
    <property type="term" value="C:membrane"/>
    <property type="evidence" value="ECO:0007669"/>
    <property type="project" value="UniProtKB-SubCell"/>
</dbReference>
<dbReference type="InterPro" id="IPR004358">
    <property type="entry name" value="Sig_transdc_His_kin-like_C"/>
</dbReference>
<dbReference type="PROSITE" id="PS50283">
    <property type="entry name" value="NA_SOLUT_SYMP_3"/>
    <property type="match status" value="1"/>
</dbReference>
<feature type="transmembrane region" description="Helical" evidence="9">
    <location>
        <begin position="382"/>
        <end position="406"/>
    </location>
</feature>
<feature type="transmembrane region" description="Helical" evidence="9">
    <location>
        <begin position="66"/>
        <end position="87"/>
    </location>
</feature>
<dbReference type="InterPro" id="IPR038377">
    <property type="entry name" value="Na/Glc_symporter_sf"/>
</dbReference>
<dbReference type="Pfam" id="PF02518">
    <property type="entry name" value="HATPase_c"/>
    <property type="match status" value="1"/>
</dbReference>
<dbReference type="CDD" id="cd00082">
    <property type="entry name" value="HisKA"/>
    <property type="match status" value="1"/>
</dbReference>
<dbReference type="Gene3D" id="3.30.565.10">
    <property type="entry name" value="Histidine kinase-like ATPase, C-terminal domain"/>
    <property type="match status" value="1"/>
</dbReference>
<evidence type="ECO:0000256" key="4">
    <source>
        <dbReference type="ARBA" id="ARBA00012438"/>
    </source>
</evidence>
<dbReference type="GO" id="GO:0022857">
    <property type="term" value="F:transmembrane transporter activity"/>
    <property type="evidence" value="ECO:0007669"/>
    <property type="project" value="InterPro"/>
</dbReference>
<dbReference type="NCBIfam" id="TIGR00229">
    <property type="entry name" value="sensory_box"/>
    <property type="match status" value="1"/>
</dbReference>
<dbReference type="Proteomes" id="UP000663444">
    <property type="component" value="Chromosome"/>
</dbReference>
<evidence type="ECO:0000256" key="6">
    <source>
        <dbReference type="ARBA" id="ARBA00022692"/>
    </source>
</evidence>
<keyword evidence="7 9" id="KW-1133">Transmembrane helix</keyword>
<evidence type="ECO:0000259" key="10">
    <source>
        <dbReference type="PROSITE" id="PS50109"/>
    </source>
</evidence>
<dbReference type="GO" id="GO:0000155">
    <property type="term" value="F:phosphorelay sensor kinase activity"/>
    <property type="evidence" value="ECO:0007669"/>
    <property type="project" value="InterPro"/>
</dbReference>
<proteinExistence type="inferred from homology"/>
<dbReference type="Pfam" id="PF08448">
    <property type="entry name" value="PAS_4"/>
    <property type="match status" value="1"/>
</dbReference>
<dbReference type="PANTHER" id="PTHR43065">
    <property type="entry name" value="SENSOR HISTIDINE KINASE"/>
    <property type="match status" value="1"/>
</dbReference>
<dbReference type="PROSITE" id="PS50109">
    <property type="entry name" value="HIS_KIN"/>
    <property type="match status" value="1"/>
</dbReference>
<name>A0A974PWF7_9RHOO</name>
<dbReference type="InterPro" id="IPR003594">
    <property type="entry name" value="HATPase_dom"/>
</dbReference>
<gene>
    <name evidence="12" type="ORF">IWH25_13235</name>
</gene>
<feature type="transmembrane region" description="Helical" evidence="9">
    <location>
        <begin position="288"/>
        <end position="308"/>
    </location>
</feature>
<dbReference type="KEGG" id="ares:IWH25_13235"/>
<dbReference type="PANTHER" id="PTHR43065:SF42">
    <property type="entry name" value="TWO-COMPONENT SENSOR PPRA"/>
    <property type="match status" value="1"/>
</dbReference>
<dbReference type="AlphaFoldDB" id="A0A974PWF7"/>
<dbReference type="InterPro" id="IPR005467">
    <property type="entry name" value="His_kinase_dom"/>
</dbReference>
<organism evidence="12 13">
    <name type="scientific">Azospira restricta</name>
    <dbReference type="NCBI Taxonomy" id="404405"/>
    <lineage>
        <taxon>Bacteria</taxon>
        <taxon>Pseudomonadati</taxon>
        <taxon>Pseudomonadota</taxon>
        <taxon>Betaproteobacteria</taxon>
        <taxon>Rhodocyclales</taxon>
        <taxon>Rhodocyclaceae</taxon>
        <taxon>Azospira</taxon>
    </lineage>
</organism>
<dbReference type="PROSITE" id="PS50112">
    <property type="entry name" value="PAS"/>
    <property type="match status" value="1"/>
</dbReference>
<evidence type="ECO:0000313" key="12">
    <source>
        <dbReference type="EMBL" id="QRJ62727.1"/>
    </source>
</evidence>
<dbReference type="Gene3D" id="1.20.1730.10">
    <property type="entry name" value="Sodium/glucose cotransporter"/>
    <property type="match status" value="1"/>
</dbReference>
<reference evidence="12" key="1">
    <citation type="submission" date="2020-11" db="EMBL/GenBank/DDBJ databases">
        <title>Azospira restricta DSM 18626 genome sequence.</title>
        <authorList>
            <person name="Moe W.M."/>
        </authorList>
    </citation>
    <scope>NUCLEOTIDE SEQUENCE</scope>
    <source>
        <strain evidence="12">DSM 18626</strain>
    </source>
</reference>
<evidence type="ECO:0000256" key="1">
    <source>
        <dbReference type="ARBA" id="ARBA00000085"/>
    </source>
</evidence>
<dbReference type="SMART" id="SM00091">
    <property type="entry name" value="PAS"/>
    <property type="match status" value="1"/>
</dbReference>
<feature type="transmembrane region" description="Helical" evidence="9">
    <location>
        <begin position="108"/>
        <end position="133"/>
    </location>
</feature>
<evidence type="ECO:0000256" key="9">
    <source>
        <dbReference type="SAM" id="Phobius"/>
    </source>
</evidence>
<sequence>MDFPHLIPVAAGGYLLFIFAVAGLAEASARRGRSLIANPVAYALSLAVVYASALLFYGGVGGAVKSGAAVIPLYLGPALIAAAWWFLQRKVVHIAQKYRITSIGDFLTVRYGGGIGFAALVSLVALIGTIPLFALQLKAVASSIAVLQQYPLVVMPAFASSRPILSDPTFYTTVVLAVFTIVFGIRHLDASERHEGVVAVVALQSAIVLVAALAAGIFVTFFMYDGFRDLFDRAEQPSLISLAAGEIPRWNTLMLLSIGALLLAPRQFQIAAVENVDERHLRASSTLFPLYLLLLAIFVLPVTFAGLAKLPGGAIDPDMFLLALPVTEGATTVALLVFLGGLSAATAMIVVEAIALSTMCCNGVAMPLLLRSRRLAGAGHETFTALLLAIRRGVALLLLVLGYLYYRYAGEVTSMLATGSISLVAIAQLGPAFVGALFWPQGSRKGVLAGMLAGFAVWCYTLLLPSLGHSGWDAAAAMVATGPFGIDWLRPTQLFGAGNLDLVSHGAYTSLIANLVVYVTVSLLSRQSVEEEIQAARFCDPFGGESAVRAERLLRGKISRERLETMLARFLGPAQARDALAAYGRARGWRSALEIRLDADVVSHCESLLAGRIGNLAARLTVDAAISRTELDMREMLDILDEVSDTISYSNELARKQKELEEKSAQLMASEQRFRDLAESASDWFWETDEALRLVYVSERFYAASGLRPNDVLGKRRWEIERRDSADQTLAERWQRHIEQLQAHQPFRNFVYELATPGGSISVSVSGTPFFDEEGCFRGYRGTGTDVSPLINAQVLLARSEKSSALGYLVAGVAHELNTPIGNGLIAASTLIDETRSFEASIAGGLRRSALEKHVATARNAGEILMRCLNRVAELIRSFKRVAEYGETLERREFRLLPVVERVVAMLAPSSHRASVTVSVDVPADLMLASYPTLIEDILAKLIRNALLHAFDGREAGRVWVVGREREGGLVSLLVADDGIGIPSAHLGRIFDPFFTTKLGSGESGLGLCIVSNVVENVLGGRIEVRSDPARGSEFEARFPRISPPTADAGEG</sequence>
<feature type="domain" description="PAS" evidence="11">
    <location>
        <begin position="670"/>
        <end position="715"/>
    </location>
</feature>
<evidence type="ECO:0000256" key="3">
    <source>
        <dbReference type="ARBA" id="ARBA00006434"/>
    </source>
</evidence>
<evidence type="ECO:0000256" key="8">
    <source>
        <dbReference type="ARBA" id="ARBA00023136"/>
    </source>
</evidence>
<feature type="transmembrane region" description="Helical" evidence="9">
    <location>
        <begin position="345"/>
        <end position="370"/>
    </location>
</feature>
<dbReference type="InterPro" id="IPR003661">
    <property type="entry name" value="HisK_dim/P_dom"/>
</dbReference>
<feature type="transmembrane region" description="Helical" evidence="9">
    <location>
        <begin position="170"/>
        <end position="188"/>
    </location>
</feature>
<accession>A0A974PWF7</accession>
<feature type="transmembrane region" description="Helical" evidence="9">
    <location>
        <begin position="39"/>
        <end position="60"/>
    </location>
</feature>
<feature type="transmembrane region" description="Helical" evidence="9">
    <location>
        <begin position="412"/>
        <end position="439"/>
    </location>
</feature>
<evidence type="ECO:0000256" key="2">
    <source>
        <dbReference type="ARBA" id="ARBA00004141"/>
    </source>
</evidence>
<evidence type="ECO:0000259" key="11">
    <source>
        <dbReference type="PROSITE" id="PS50112"/>
    </source>
</evidence>
<dbReference type="CDD" id="cd00075">
    <property type="entry name" value="HATPase"/>
    <property type="match status" value="1"/>
</dbReference>
<feature type="transmembrane region" description="Helical" evidence="9">
    <location>
        <begin position="320"/>
        <end position="339"/>
    </location>
</feature>
<comment type="subcellular location">
    <subcellularLocation>
        <location evidence="2">Membrane</location>
        <topology evidence="2">Multi-pass membrane protein</topology>
    </subcellularLocation>
</comment>
<keyword evidence="5" id="KW-0597">Phosphoprotein</keyword>
<dbReference type="EC" id="2.7.13.3" evidence="4"/>
<keyword evidence="6 9" id="KW-0812">Transmembrane</keyword>
<dbReference type="RefSeq" id="WP_203386258.1">
    <property type="nucleotide sequence ID" value="NZ_CP064781.1"/>
</dbReference>
<evidence type="ECO:0000313" key="13">
    <source>
        <dbReference type="Proteomes" id="UP000663444"/>
    </source>
</evidence>
<feature type="transmembrane region" description="Helical" evidence="9">
    <location>
        <begin position="6"/>
        <end position="27"/>
    </location>
</feature>
<dbReference type="InterPro" id="IPR013656">
    <property type="entry name" value="PAS_4"/>
</dbReference>
<dbReference type="EMBL" id="CP064781">
    <property type="protein sequence ID" value="QRJ62727.1"/>
    <property type="molecule type" value="Genomic_DNA"/>
</dbReference>
<evidence type="ECO:0000256" key="7">
    <source>
        <dbReference type="ARBA" id="ARBA00022989"/>
    </source>
</evidence>
<feature type="domain" description="Histidine kinase" evidence="10">
    <location>
        <begin position="812"/>
        <end position="1043"/>
    </location>
</feature>
<feature type="transmembrane region" description="Helical" evidence="9">
    <location>
        <begin position="446"/>
        <end position="463"/>
    </location>
</feature>
<keyword evidence="13" id="KW-1185">Reference proteome</keyword>
<dbReference type="PRINTS" id="PR00344">
    <property type="entry name" value="BCTRLSENSOR"/>
</dbReference>
<dbReference type="SMART" id="SM00387">
    <property type="entry name" value="HATPase_c"/>
    <property type="match status" value="1"/>
</dbReference>
<feature type="transmembrane region" description="Helical" evidence="9">
    <location>
        <begin position="200"/>
        <end position="224"/>
    </location>
</feature>